<dbReference type="UniPathway" id="UPA00051">
    <property type="reaction ID" value="UER00465"/>
</dbReference>
<reference evidence="13 14" key="1">
    <citation type="submission" date="2020-07" db="EMBL/GenBank/DDBJ databases">
        <authorList>
            <person name="Feng X."/>
        </authorList>
    </citation>
    <scope>NUCLEOTIDE SEQUENCE [LARGE SCALE GENOMIC DNA]</scope>
    <source>
        <strain evidence="13 14">JCM14086</strain>
    </source>
</reference>
<keyword evidence="11" id="KW-0521">NADP</keyword>
<evidence type="ECO:0000313" key="14">
    <source>
        <dbReference type="Proteomes" id="UP000525652"/>
    </source>
</evidence>
<evidence type="ECO:0000256" key="5">
    <source>
        <dbReference type="ARBA" id="ARBA00013376"/>
    </source>
</evidence>
<organism evidence="13 14">
    <name type="scientific">Puniceicoccus vermicola</name>
    <dbReference type="NCBI Taxonomy" id="388746"/>
    <lineage>
        <taxon>Bacteria</taxon>
        <taxon>Pseudomonadati</taxon>
        <taxon>Verrucomicrobiota</taxon>
        <taxon>Opitutia</taxon>
        <taxon>Puniceicoccales</taxon>
        <taxon>Puniceicoccaceae</taxon>
        <taxon>Puniceicoccus</taxon>
    </lineage>
</organism>
<evidence type="ECO:0000256" key="10">
    <source>
        <dbReference type="PIRSR" id="PIRSR000098-1"/>
    </source>
</evidence>
<comment type="pathway">
    <text evidence="1">Amino-acid biosynthesis; L-threonine biosynthesis; L-threonine from L-aspartate: step 3/5.</text>
</comment>
<evidence type="ECO:0000256" key="6">
    <source>
        <dbReference type="ARBA" id="ARBA00022605"/>
    </source>
</evidence>
<comment type="pathway">
    <text evidence="2">Amino-acid biosynthesis; L-methionine biosynthesis via de novo pathway; L-homoserine from L-aspartate: step 3/3.</text>
</comment>
<dbReference type="GO" id="GO:0050661">
    <property type="term" value="F:NADP binding"/>
    <property type="evidence" value="ECO:0007669"/>
    <property type="project" value="InterPro"/>
</dbReference>
<evidence type="ECO:0000256" key="9">
    <source>
        <dbReference type="ARBA" id="ARBA00023167"/>
    </source>
</evidence>
<dbReference type="InterPro" id="IPR005106">
    <property type="entry name" value="Asp/hSer_DH_NAD-bd"/>
</dbReference>
<comment type="caution">
    <text evidence="13">The sequence shown here is derived from an EMBL/GenBank/DDBJ whole genome shotgun (WGS) entry which is preliminary data.</text>
</comment>
<keyword evidence="14" id="KW-1185">Reference proteome</keyword>
<feature type="domain" description="ACT" evidence="12">
    <location>
        <begin position="357"/>
        <end position="437"/>
    </location>
</feature>
<evidence type="ECO:0000256" key="8">
    <source>
        <dbReference type="ARBA" id="ARBA00023002"/>
    </source>
</evidence>
<protein>
    <recommendedName>
        <fullName evidence="5">Homoserine dehydrogenase</fullName>
        <ecNumber evidence="4">1.1.1.3</ecNumber>
    </recommendedName>
</protein>
<dbReference type="EC" id="1.1.1.3" evidence="4"/>
<accession>A0A7X1E6K9</accession>
<dbReference type="InterPro" id="IPR001342">
    <property type="entry name" value="HDH_cat"/>
</dbReference>
<dbReference type="SUPFAM" id="SSF55021">
    <property type="entry name" value="ACT-like"/>
    <property type="match status" value="1"/>
</dbReference>
<feature type="active site" description="Proton donor" evidence="10">
    <location>
        <position position="209"/>
    </location>
</feature>
<dbReference type="AlphaFoldDB" id="A0A7X1E6K9"/>
<comment type="similarity">
    <text evidence="3">Belongs to the homoserine dehydrogenase family.</text>
</comment>
<dbReference type="FunFam" id="3.30.360.10:FF:000005">
    <property type="entry name" value="Homoserine dehydrogenase"/>
    <property type="match status" value="1"/>
</dbReference>
<name>A0A7X1E6K9_9BACT</name>
<evidence type="ECO:0000256" key="1">
    <source>
        <dbReference type="ARBA" id="ARBA00005056"/>
    </source>
</evidence>
<dbReference type="PIRSF" id="PIRSF000098">
    <property type="entry name" value="Homoser_dehydrog"/>
    <property type="match status" value="1"/>
</dbReference>
<evidence type="ECO:0000256" key="7">
    <source>
        <dbReference type="ARBA" id="ARBA00022697"/>
    </source>
</evidence>
<dbReference type="Gene3D" id="3.30.70.260">
    <property type="match status" value="1"/>
</dbReference>
<dbReference type="SUPFAM" id="SSF55347">
    <property type="entry name" value="Glyceraldehyde-3-phosphate dehydrogenase-like, C-terminal domain"/>
    <property type="match status" value="1"/>
</dbReference>
<dbReference type="Pfam" id="PF01842">
    <property type="entry name" value="ACT"/>
    <property type="match status" value="1"/>
</dbReference>
<keyword evidence="6" id="KW-0028">Amino-acid biosynthesis</keyword>
<dbReference type="InterPro" id="IPR036291">
    <property type="entry name" value="NAD(P)-bd_dom_sf"/>
</dbReference>
<dbReference type="CDD" id="cd04881">
    <property type="entry name" value="ACT_HSDH-Hom"/>
    <property type="match status" value="1"/>
</dbReference>
<dbReference type="NCBIfam" id="NF004976">
    <property type="entry name" value="PRK06349.1"/>
    <property type="match status" value="1"/>
</dbReference>
<gene>
    <name evidence="13" type="ORF">H5P30_21450</name>
</gene>
<dbReference type="Pfam" id="PF00742">
    <property type="entry name" value="Homoserine_dh"/>
    <property type="match status" value="1"/>
</dbReference>
<feature type="binding site" evidence="11">
    <location>
        <position position="194"/>
    </location>
    <ligand>
        <name>L-homoserine</name>
        <dbReference type="ChEBI" id="CHEBI:57476"/>
    </ligand>
</feature>
<proteinExistence type="inferred from homology"/>
<dbReference type="PANTHER" id="PTHR43331:SF1">
    <property type="entry name" value="HOMOSERINE DEHYDROGENASE"/>
    <property type="match status" value="1"/>
</dbReference>
<sequence length="437" mass="46934">MSESQEKIRIGMLGFGTVGQGVWKHLQSRGEELAMETGSEFEIAGIVVRSLDRKRDVDVPAELLTDDPTALLEDPSVSIICELAGGTTDVLKWTRKALTAGKSVVTANKALICDHGEELMELAAEHGGRLFFEASVAGGIPVIKGLREGLVVNRFDRIYGILNGTSNYILTRMEREQLSFEPVLDAARALGYVEADESLDLDGGDAAHKTVILAWLAHRKWVPTDKMLIEGIRKVTLGDMHFARELGYRIKLIASIQRLGDHGRLALAVRPTLVPLDSLMADVSEAFNAVRLEGDVAGPTVLIGKGAGQDPTASAVIADLVDAGRAYLSDTHPRSRSPRAGDASELAEMEDISQEYYIRLTVADRSGVLAEVAGAFSKCGISIATVIQRDHEGDDTASLVLATHVCSEASLRAALNILGGEESVLGDFLVCPILDPE</sequence>
<dbReference type="GO" id="GO:0009086">
    <property type="term" value="P:methionine biosynthetic process"/>
    <property type="evidence" value="ECO:0007669"/>
    <property type="project" value="UniProtKB-KW"/>
</dbReference>
<evidence type="ECO:0000256" key="3">
    <source>
        <dbReference type="ARBA" id="ARBA00006753"/>
    </source>
</evidence>
<evidence type="ECO:0000313" key="13">
    <source>
        <dbReference type="EMBL" id="MBC2604354.1"/>
    </source>
</evidence>
<evidence type="ECO:0000259" key="12">
    <source>
        <dbReference type="PROSITE" id="PS51671"/>
    </source>
</evidence>
<dbReference type="InterPro" id="IPR016204">
    <property type="entry name" value="HDH"/>
</dbReference>
<dbReference type="Pfam" id="PF03447">
    <property type="entry name" value="NAD_binding_3"/>
    <property type="match status" value="1"/>
</dbReference>
<keyword evidence="9" id="KW-0486">Methionine biosynthesis</keyword>
<evidence type="ECO:0000256" key="11">
    <source>
        <dbReference type="PIRSR" id="PIRSR000098-2"/>
    </source>
</evidence>
<dbReference type="InterPro" id="IPR002912">
    <property type="entry name" value="ACT_dom"/>
</dbReference>
<keyword evidence="7" id="KW-0791">Threonine biosynthesis</keyword>
<dbReference type="InterPro" id="IPR045865">
    <property type="entry name" value="ACT-like_dom_sf"/>
</dbReference>
<dbReference type="PANTHER" id="PTHR43331">
    <property type="entry name" value="HOMOSERINE DEHYDROGENASE"/>
    <property type="match status" value="1"/>
</dbReference>
<dbReference type="SUPFAM" id="SSF51735">
    <property type="entry name" value="NAD(P)-binding Rossmann-fold domains"/>
    <property type="match status" value="1"/>
</dbReference>
<dbReference type="Gene3D" id="3.40.50.720">
    <property type="entry name" value="NAD(P)-binding Rossmann-like Domain"/>
    <property type="match status" value="1"/>
</dbReference>
<dbReference type="Proteomes" id="UP000525652">
    <property type="component" value="Unassembled WGS sequence"/>
</dbReference>
<dbReference type="RefSeq" id="WP_185694966.1">
    <property type="nucleotide sequence ID" value="NZ_JACHVA010000143.1"/>
</dbReference>
<keyword evidence="8" id="KW-0560">Oxidoreductase</keyword>
<dbReference type="EMBL" id="JACHVA010000143">
    <property type="protein sequence ID" value="MBC2604354.1"/>
    <property type="molecule type" value="Genomic_DNA"/>
</dbReference>
<feature type="binding site" evidence="11">
    <location>
        <position position="109"/>
    </location>
    <ligand>
        <name>NADPH</name>
        <dbReference type="ChEBI" id="CHEBI:57783"/>
    </ligand>
</feature>
<dbReference type="PROSITE" id="PS51671">
    <property type="entry name" value="ACT"/>
    <property type="match status" value="1"/>
</dbReference>
<dbReference type="GO" id="GO:0009088">
    <property type="term" value="P:threonine biosynthetic process"/>
    <property type="evidence" value="ECO:0007669"/>
    <property type="project" value="UniProtKB-UniPathway"/>
</dbReference>
<evidence type="ECO:0000256" key="2">
    <source>
        <dbReference type="ARBA" id="ARBA00005062"/>
    </source>
</evidence>
<dbReference type="Gene3D" id="3.30.360.10">
    <property type="entry name" value="Dihydrodipicolinate Reductase, domain 2"/>
    <property type="match status" value="1"/>
</dbReference>
<dbReference type="GO" id="GO:0004412">
    <property type="term" value="F:homoserine dehydrogenase activity"/>
    <property type="evidence" value="ECO:0007669"/>
    <property type="project" value="UniProtKB-EC"/>
</dbReference>
<evidence type="ECO:0000256" key="4">
    <source>
        <dbReference type="ARBA" id="ARBA00013213"/>
    </source>
</evidence>
<dbReference type="UniPathway" id="UPA00050">
    <property type="reaction ID" value="UER00063"/>
</dbReference>